<sequence length="81" mass="9421">MKIEELSNSSQTVGEYKVKKQESFQISRLFNAESAAVCRKRRQIRFFKQALADQQSLCELNTLKNGRTIYECKRKGIGIYL</sequence>
<gene>
    <name evidence="1" type="ORF">DXC40_04685</name>
</gene>
<proteinExistence type="predicted"/>
<dbReference type="AlphaFoldDB" id="A0A3E3ITG0"/>
<organism evidence="1 2">
    <name type="scientific">Anaerotruncus colihominis</name>
    <dbReference type="NCBI Taxonomy" id="169435"/>
    <lineage>
        <taxon>Bacteria</taxon>
        <taxon>Bacillati</taxon>
        <taxon>Bacillota</taxon>
        <taxon>Clostridia</taxon>
        <taxon>Eubacteriales</taxon>
        <taxon>Oscillospiraceae</taxon>
        <taxon>Anaerotruncus</taxon>
    </lineage>
</organism>
<comment type="caution">
    <text evidence="1">The sequence shown here is derived from an EMBL/GenBank/DDBJ whole genome shotgun (WGS) entry which is preliminary data.</text>
</comment>
<dbReference type="EMBL" id="QVME01000001">
    <property type="protein sequence ID" value="RGE70350.1"/>
    <property type="molecule type" value="Genomic_DNA"/>
</dbReference>
<reference evidence="1 2" key="1">
    <citation type="submission" date="2018-08" db="EMBL/GenBank/DDBJ databases">
        <title>A genome reference for cultivated species of the human gut microbiota.</title>
        <authorList>
            <person name="Zou Y."/>
            <person name="Xue W."/>
            <person name="Luo G."/>
        </authorList>
    </citation>
    <scope>NUCLEOTIDE SEQUENCE [LARGE SCALE GENOMIC DNA]</scope>
    <source>
        <strain evidence="1 2">TF05-12AC</strain>
    </source>
</reference>
<accession>A0A3E3ITG0</accession>
<name>A0A3E3ITG0_9FIRM</name>
<evidence type="ECO:0000313" key="2">
    <source>
        <dbReference type="Proteomes" id="UP000260828"/>
    </source>
</evidence>
<dbReference type="Proteomes" id="UP000260828">
    <property type="component" value="Unassembled WGS sequence"/>
</dbReference>
<protein>
    <submittedName>
        <fullName evidence="1">Uncharacterized protein</fullName>
    </submittedName>
</protein>
<evidence type="ECO:0000313" key="1">
    <source>
        <dbReference type="EMBL" id="RGE70350.1"/>
    </source>
</evidence>